<dbReference type="GeneID" id="9682894"/>
<dbReference type="NCBIfam" id="NF008752">
    <property type="entry name" value="PRK11784.1-4"/>
    <property type="match status" value="1"/>
</dbReference>
<dbReference type="AlphaFoldDB" id="C1MMS3"/>
<dbReference type="InterPro" id="IPR017582">
    <property type="entry name" value="SelU"/>
</dbReference>
<keyword evidence="1" id="KW-0711">Selenium</keyword>
<keyword evidence="5" id="KW-1185">Reference proteome</keyword>
<protein>
    <submittedName>
        <fullName evidence="4">Predicted protein</fullName>
    </submittedName>
</protein>
<dbReference type="SMART" id="SM00450">
    <property type="entry name" value="RHOD"/>
    <property type="match status" value="1"/>
</dbReference>
<evidence type="ECO:0000256" key="2">
    <source>
        <dbReference type="SAM" id="MobiDB-lite"/>
    </source>
</evidence>
<evidence type="ECO:0000313" key="5">
    <source>
        <dbReference type="Proteomes" id="UP000001876"/>
    </source>
</evidence>
<reference evidence="4 5" key="1">
    <citation type="journal article" date="2009" name="Science">
        <title>Green evolution and dynamic adaptations revealed by genomes of the marine picoeukaryotes Micromonas.</title>
        <authorList>
            <person name="Worden A.Z."/>
            <person name="Lee J.H."/>
            <person name="Mock T."/>
            <person name="Rouze P."/>
            <person name="Simmons M.P."/>
            <person name="Aerts A.L."/>
            <person name="Allen A.E."/>
            <person name="Cuvelier M.L."/>
            <person name="Derelle E."/>
            <person name="Everett M.V."/>
            <person name="Foulon E."/>
            <person name="Grimwood J."/>
            <person name="Gundlach H."/>
            <person name="Henrissat B."/>
            <person name="Napoli C."/>
            <person name="McDonald S.M."/>
            <person name="Parker M.S."/>
            <person name="Rombauts S."/>
            <person name="Salamov A."/>
            <person name="Von Dassow P."/>
            <person name="Badger J.H."/>
            <person name="Coutinho P.M."/>
            <person name="Demir E."/>
            <person name="Dubchak I."/>
            <person name="Gentemann C."/>
            <person name="Eikrem W."/>
            <person name="Gready J.E."/>
            <person name="John U."/>
            <person name="Lanier W."/>
            <person name="Lindquist E.A."/>
            <person name="Lucas S."/>
            <person name="Mayer K.F."/>
            <person name="Moreau H."/>
            <person name="Not F."/>
            <person name="Otillar R."/>
            <person name="Panaud O."/>
            <person name="Pangilinan J."/>
            <person name="Paulsen I."/>
            <person name="Piegu B."/>
            <person name="Poliakov A."/>
            <person name="Robbens S."/>
            <person name="Schmutz J."/>
            <person name="Toulza E."/>
            <person name="Wyss T."/>
            <person name="Zelensky A."/>
            <person name="Zhou K."/>
            <person name="Armbrust E.V."/>
            <person name="Bhattacharya D."/>
            <person name="Goodenough U.W."/>
            <person name="Van de Peer Y."/>
            <person name="Grigoriev I.V."/>
        </authorList>
    </citation>
    <scope>NUCLEOTIDE SEQUENCE [LARGE SCALE GENOMIC DNA]</scope>
    <source>
        <strain evidence="4 5">CCMP1545</strain>
    </source>
</reference>
<dbReference type="EMBL" id="GG663737">
    <property type="protein sequence ID" value="EEH58624.1"/>
    <property type="molecule type" value="Genomic_DNA"/>
</dbReference>
<gene>
    <name evidence="4" type="ORF">MICPUCDRAFT_44118</name>
</gene>
<dbReference type="Gene3D" id="3.40.250.10">
    <property type="entry name" value="Rhodanese-like domain"/>
    <property type="match status" value="1"/>
</dbReference>
<dbReference type="SUPFAM" id="SSF52821">
    <property type="entry name" value="Rhodanese/Cell cycle control phosphatase"/>
    <property type="match status" value="1"/>
</dbReference>
<dbReference type="NCBIfam" id="TIGR03167">
    <property type="entry name" value="tRNA_sel_U_synt"/>
    <property type="match status" value="1"/>
</dbReference>
<dbReference type="Pfam" id="PF00581">
    <property type="entry name" value="Rhodanese"/>
    <property type="match status" value="1"/>
</dbReference>
<evidence type="ECO:0000259" key="3">
    <source>
        <dbReference type="PROSITE" id="PS50206"/>
    </source>
</evidence>
<dbReference type="KEGG" id="mpp:MICPUCDRAFT_44118"/>
<dbReference type="InterPro" id="IPR001763">
    <property type="entry name" value="Rhodanese-like_dom"/>
</dbReference>
<feature type="region of interest" description="Disordered" evidence="2">
    <location>
        <begin position="365"/>
        <end position="384"/>
    </location>
</feature>
<sequence>MGPRIRKVYPDDPSFEPADWDVICDVRSPSEWAEDHVPLSISAPVLDDDERARVGTIYKRESPFLAKKVGASLVAKNLSKIIDAHFAHREKDTKVLVYCWRGGERSLSLAHVLSRIGFTVGIVPGGYKRYRAGVLEFLRSMDGFRYHLVAGKTGCAKGKMLETLEAQGAQVLDLEVMAQHRGSVLGEDPETKFSQPSQKAFDTRLWEKARTFDRTRPIFVEGESSMIGKVQIPKNTWKGMRAGTVTLLEVPMASRVKWIRAGYKHFETTEVPRLIEKLNVLVQKVGRKKVEEWEEMVAAERWDEFVEDILVNHYDSAYGEAAKRSGRDDAAAEFLMLPDTEDETYAAAAAELIRKYDVSVPAAEAEAVETETETEAEAASAPAR</sequence>
<organism evidence="5">
    <name type="scientific">Micromonas pusilla (strain CCMP1545)</name>
    <name type="common">Picoplanktonic green alga</name>
    <dbReference type="NCBI Taxonomy" id="564608"/>
    <lineage>
        <taxon>Eukaryota</taxon>
        <taxon>Viridiplantae</taxon>
        <taxon>Chlorophyta</taxon>
        <taxon>Mamiellophyceae</taxon>
        <taxon>Mamiellales</taxon>
        <taxon>Mamiellaceae</taxon>
        <taxon>Micromonas</taxon>
    </lineage>
</organism>
<dbReference type="RefSeq" id="XP_003056979.1">
    <property type="nucleotide sequence ID" value="XM_003056933.1"/>
</dbReference>
<dbReference type="OMA" id="GYKHFET"/>
<dbReference type="STRING" id="564608.C1MMS3"/>
<dbReference type="InterPro" id="IPR036873">
    <property type="entry name" value="Rhodanese-like_dom_sf"/>
</dbReference>
<dbReference type="OrthoDB" id="566238at2759"/>
<dbReference type="PROSITE" id="PS50206">
    <property type="entry name" value="RHODANESE_3"/>
    <property type="match status" value="1"/>
</dbReference>
<dbReference type="Pfam" id="PF26341">
    <property type="entry name" value="AAA_SelU"/>
    <property type="match status" value="1"/>
</dbReference>
<dbReference type="Proteomes" id="UP000001876">
    <property type="component" value="Unassembled WGS sequence"/>
</dbReference>
<dbReference type="GO" id="GO:0043828">
    <property type="term" value="F:tRNA 2-selenouridine synthase activity"/>
    <property type="evidence" value="ECO:0007669"/>
    <property type="project" value="InterPro"/>
</dbReference>
<feature type="compositionally biased region" description="Acidic residues" evidence="2">
    <location>
        <begin position="366"/>
        <end position="376"/>
    </location>
</feature>
<name>C1MMS3_MICPC</name>
<dbReference type="InterPro" id="IPR058840">
    <property type="entry name" value="AAA_SelU"/>
</dbReference>
<dbReference type="eggNOG" id="ENOG502RZ2W">
    <property type="taxonomic scope" value="Eukaryota"/>
</dbReference>
<evidence type="ECO:0000256" key="1">
    <source>
        <dbReference type="ARBA" id="ARBA00023266"/>
    </source>
</evidence>
<dbReference type="NCBIfam" id="NF008750">
    <property type="entry name" value="PRK11784.1-2"/>
    <property type="match status" value="1"/>
</dbReference>
<feature type="domain" description="Rhodanese" evidence="3">
    <location>
        <begin position="25"/>
        <end position="139"/>
    </location>
</feature>
<evidence type="ECO:0000313" key="4">
    <source>
        <dbReference type="EMBL" id="EEH58624.1"/>
    </source>
</evidence>
<accession>C1MMS3</accession>
<dbReference type="PANTHER" id="PTHR30401:SF0">
    <property type="entry name" value="TRNA 2-SELENOURIDINE SYNTHASE"/>
    <property type="match status" value="1"/>
</dbReference>
<proteinExistence type="predicted"/>
<dbReference type="GO" id="GO:0002098">
    <property type="term" value="P:tRNA wobble uridine modification"/>
    <property type="evidence" value="ECO:0007669"/>
    <property type="project" value="InterPro"/>
</dbReference>
<dbReference type="PANTHER" id="PTHR30401">
    <property type="entry name" value="TRNA 2-SELENOURIDINE SYNTHASE"/>
    <property type="match status" value="1"/>
</dbReference>